<proteinExistence type="predicted"/>
<protein>
    <recommendedName>
        <fullName evidence="2">DUF7041 domain-containing protein</fullName>
    </recommendedName>
</protein>
<sequence>MIHSPIRERQGLADGQNMIQAQQNIEQNAPLLGAGNNELPPGGLRPCGARTDDNDRTHDVEAVSKCTLPSYWSFNPRLWFAQAESAFLSSRITNDRSRYNLLVAHLPPDVAQEVSDIILAPPAEQRYDTLKAAVLSRLAASADQQLHQLLNEVQLGDRTFSQLLRYMRRLARTAITDEALRVKCLDLLPAQASRMCRVLKATLLEELADEIVAPCVPVSAVSRPSSPTSSGIASGSSTPLPQHEMTSLRLAMTQITTILQQQSLVLQSIASILTSSQQQQQQQRQQERRGRSRMPASQRQARTASPAPRAANPAWCWYHQRFASEATQCRPPCSYPTQEN</sequence>
<feature type="region of interest" description="Disordered" evidence="1">
    <location>
        <begin position="220"/>
        <end position="241"/>
    </location>
</feature>
<evidence type="ECO:0000313" key="4">
    <source>
        <dbReference type="Proteomes" id="UP000002358"/>
    </source>
</evidence>
<dbReference type="SMR" id="A0A7M7R5A8"/>
<organism evidence="3 4">
    <name type="scientific">Nasonia vitripennis</name>
    <name type="common">Parasitic wasp</name>
    <dbReference type="NCBI Taxonomy" id="7425"/>
    <lineage>
        <taxon>Eukaryota</taxon>
        <taxon>Metazoa</taxon>
        <taxon>Ecdysozoa</taxon>
        <taxon>Arthropoda</taxon>
        <taxon>Hexapoda</taxon>
        <taxon>Insecta</taxon>
        <taxon>Pterygota</taxon>
        <taxon>Neoptera</taxon>
        <taxon>Endopterygota</taxon>
        <taxon>Hymenoptera</taxon>
        <taxon>Apocrita</taxon>
        <taxon>Proctotrupomorpha</taxon>
        <taxon>Chalcidoidea</taxon>
        <taxon>Pteromalidae</taxon>
        <taxon>Pteromalinae</taxon>
        <taxon>Nasonia</taxon>
    </lineage>
</organism>
<dbReference type="OrthoDB" id="6621317at2759"/>
<evidence type="ECO:0000313" key="3">
    <source>
        <dbReference type="EnsemblMetazoa" id="XP_032457816"/>
    </source>
</evidence>
<dbReference type="RefSeq" id="XP_032457816.1">
    <property type="nucleotide sequence ID" value="XM_032601925.1"/>
</dbReference>
<reference evidence="3" key="1">
    <citation type="submission" date="2021-01" db="UniProtKB">
        <authorList>
            <consortium name="EnsemblMetazoa"/>
        </authorList>
    </citation>
    <scope>IDENTIFICATION</scope>
</reference>
<dbReference type="GeneID" id="116738671"/>
<name>A0A7M7R5A8_NASVI</name>
<dbReference type="Proteomes" id="UP000002358">
    <property type="component" value="Unassembled WGS sequence"/>
</dbReference>
<dbReference type="EnsemblMetazoa" id="XM_032601925">
    <property type="protein sequence ID" value="XP_032457816"/>
    <property type="gene ID" value="LOC116738671"/>
</dbReference>
<dbReference type="InterPro" id="IPR055469">
    <property type="entry name" value="DUF7041"/>
</dbReference>
<keyword evidence="4" id="KW-1185">Reference proteome</keyword>
<dbReference type="PANTHER" id="PTHR33327">
    <property type="entry name" value="ENDONUCLEASE"/>
    <property type="match status" value="1"/>
</dbReference>
<feature type="compositionally biased region" description="Low complexity" evidence="1">
    <location>
        <begin position="220"/>
        <end position="239"/>
    </location>
</feature>
<accession>A0A7M7R5A8</accession>
<dbReference type="AlphaFoldDB" id="A0A7M7R5A8"/>
<dbReference type="InParanoid" id="A0A7M7R5A8"/>
<dbReference type="PANTHER" id="PTHR33327:SF3">
    <property type="entry name" value="RNA-DIRECTED DNA POLYMERASE"/>
    <property type="match status" value="1"/>
</dbReference>
<evidence type="ECO:0000259" key="2">
    <source>
        <dbReference type="Pfam" id="PF23055"/>
    </source>
</evidence>
<dbReference type="KEGG" id="nvi:116738671"/>
<feature type="region of interest" description="Disordered" evidence="1">
    <location>
        <begin position="32"/>
        <end position="51"/>
    </location>
</feature>
<feature type="domain" description="DUF7041" evidence="2">
    <location>
        <begin position="68"/>
        <end position="151"/>
    </location>
</feature>
<dbReference type="Pfam" id="PF23055">
    <property type="entry name" value="DUF7041"/>
    <property type="match status" value="1"/>
</dbReference>
<evidence type="ECO:0000256" key="1">
    <source>
        <dbReference type="SAM" id="MobiDB-lite"/>
    </source>
</evidence>
<feature type="region of interest" description="Disordered" evidence="1">
    <location>
        <begin position="278"/>
        <end position="310"/>
    </location>
</feature>